<dbReference type="AlphaFoldDB" id="A0AAV9ZK07"/>
<organism evidence="1 2">
    <name type="scientific">Favolaschia claudopus</name>
    <dbReference type="NCBI Taxonomy" id="2862362"/>
    <lineage>
        <taxon>Eukaryota</taxon>
        <taxon>Fungi</taxon>
        <taxon>Dikarya</taxon>
        <taxon>Basidiomycota</taxon>
        <taxon>Agaricomycotina</taxon>
        <taxon>Agaricomycetes</taxon>
        <taxon>Agaricomycetidae</taxon>
        <taxon>Agaricales</taxon>
        <taxon>Marasmiineae</taxon>
        <taxon>Mycenaceae</taxon>
        <taxon>Favolaschia</taxon>
    </lineage>
</organism>
<accession>A0AAV9ZK07</accession>
<protein>
    <submittedName>
        <fullName evidence="1">Uncharacterized protein</fullName>
    </submittedName>
</protein>
<evidence type="ECO:0000313" key="1">
    <source>
        <dbReference type="EMBL" id="KAK6984529.1"/>
    </source>
</evidence>
<evidence type="ECO:0000313" key="2">
    <source>
        <dbReference type="Proteomes" id="UP001362999"/>
    </source>
</evidence>
<keyword evidence="2" id="KW-1185">Reference proteome</keyword>
<proteinExistence type="predicted"/>
<reference evidence="1 2" key="1">
    <citation type="journal article" date="2024" name="J Genomics">
        <title>Draft genome sequencing and assembly of Favolaschia claudopus CIRM-BRFM 2984 isolated from oak limbs.</title>
        <authorList>
            <person name="Navarro D."/>
            <person name="Drula E."/>
            <person name="Chaduli D."/>
            <person name="Cazenave R."/>
            <person name="Ahrendt S."/>
            <person name="Wang J."/>
            <person name="Lipzen A."/>
            <person name="Daum C."/>
            <person name="Barry K."/>
            <person name="Grigoriev I.V."/>
            <person name="Favel A."/>
            <person name="Rosso M.N."/>
            <person name="Martin F."/>
        </authorList>
    </citation>
    <scope>NUCLEOTIDE SEQUENCE [LARGE SCALE GENOMIC DNA]</scope>
    <source>
        <strain evidence="1 2">CIRM-BRFM 2984</strain>
    </source>
</reference>
<name>A0AAV9ZK07_9AGAR</name>
<gene>
    <name evidence="1" type="ORF">R3P38DRAFT_3231790</name>
</gene>
<dbReference type="Proteomes" id="UP001362999">
    <property type="component" value="Unassembled WGS sequence"/>
</dbReference>
<dbReference type="EMBL" id="JAWWNJ010000137">
    <property type="protein sequence ID" value="KAK6984529.1"/>
    <property type="molecule type" value="Genomic_DNA"/>
</dbReference>
<sequence length="199" mass="21741">MKQWLIGSVESMVSIPLLHGRLEPQETGLLSGFLSARDIIFGCCSNRPSVSSDKAALRILLLLGFAVQPEIHPAASLSCRKCGGALETPGHVFLQVQGCADGGGTGLLKESLLHDFGMTLRASVTAADVHLLLQELIFNLGTVAPVARFIYKVVRAWRFFGRRLPTMVSELAPDTDEEADFWDLETATATWSLEGWTWK</sequence>
<comment type="caution">
    <text evidence="1">The sequence shown here is derived from an EMBL/GenBank/DDBJ whole genome shotgun (WGS) entry which is preliminary data.</text>
</comment>